<dbReference type="SUPFAM" id="SSF55797">
    <property type="entry name" value="PR-1-like"/>
    <property type="match status" value="1"/>
</dbReference>
<accession>A0A2H0WT44</accession>
<organism evidence="3 4">
    <name type="scientific">Candidatus Roizmanbacteria bacterium CG09_land_8_20_14_0_10_41_9</name>
    <dbReference type="NCBI Taxonomy" id="1974850"/>
    <lineage>
        <taxon>Bacteria</taxon>
        <taxon>Candidatus Roizmaniibacteriota</taxon>
    </lineage>
</organism>
<evidence type="ECO:0000259" key="2">
    <source>
        <dbReference type="Pfam" id="PF00188"/>
    </source>
</evidence>
<keyword evidence="1" id="KW-0812">Transmembrane</keyword>
<dbReference type="CDD" id="cd05379">
    <property type="entry name" value="CAP_bacterial"/>
    <property type="match status" value="1"/>
</dbReference>
<sequence>MKRIKNALRHLFIPSESNNFRAKAIHVDFLTYYLIFALFFTFAFKKTGNYFHNVLGFATDISIQKLYTLTNEERQKQNLPILSLNEKLSLAAQKKAEDMFLKNYWAHYAPDGVAPWNFILASGYQYEYAGENLAKNFLFSQDVVSAWMASKTHRENIEKKEYTEIGYAVVNGVLNGEETTLVIQMFGKPAGSSVVASAQQSQQSIKEEPVPTSPVAPKRSEVKQASIAPIAFNVNILFLGFLFFALAMDVYFATKYHMLRVGGKNIAHIIFISFLFLGLLFFTKGTIL</sequence>
<dbReference type="AlphaFoldDB" id="A0A2H0WT44"/>
<feature type="transmembrane region" description="Helical" evidence="1">
    <location>
        <begin position="24"/>
        <end position="44"/>
    </location>
</feature>
<feature type="transmembrane region" description="Helical" evidence="1">
    <location>
        <begin position="227"/>
        <end position="246"/>
    </location>
</feature>
<protein>
    <recommendedName>
        <fullName evidence="2">SCP domain-containing protein</fullName>
    </recommendedName>
</protein>
<dbReference type="EMBL" id="PEZG01000034">
    <property type="protein sequence ID" value="PIS15842.1"/>
    <property type="molecule type" value="Genomic_DNA"/>
</dbReference>
<feature type="transmembrane region" description="Helical" evidence="1">
    <location>
        <begin position="266"/>
        <end position="283"/>
    </location>
</feature>
<keyword evidence="1" id="KW-1133">Transmembrane helix</keyword>
<name>A0A2H0WT44_9BACT</name>
<dbReference type="InterPro" id="IPR035940">
    <property type="entry name" value="CAP_sf"/>
</dbReference>
<dbReference type="InterPro" id="IPR014044">
    <property type="entry name" value="CAP_dom"/>
</dbReference>
<dbReference type="Proteomes" id="UP000231198">
    <property type="component" value="Unassembled WGS sequence"/>
</dbReference>
<proteinExistence type="predicted"/>
<evidence type="ECO:0000313" key="4">
    <source>
        <dbReference type="Proteomes" id="UP000231198"/>
    </source>
</evidence>
<dbReference type="Gene3D" id="3.40.33.10">
    <property type="entry name" value="CAP"/>
    <property type="match status" value="1"/>
</dbReference>
<evidence type="ECO:0000313" key="3">
    <source>
        <dbReference type="EMBL" id="PIS15842.1"/>
    </source>
</evidence>
<evidence type="ECO:0000256" key="1">
    <source>
        <dbReference type="SAM" id="Phobius"/>
    </source>
</evidence>
<dbReference type="Pfam" id="PF00188">
    <property type="entry name" value="CAP"/>
    <property type="match status" value="1"/>
</dbReference>
<feature type="domain" description="SCP" evidence="2">
    <location>
        <begin position="68"/>
        <end position="172"/>
    </location>
</feature>
<gene>
    <name evidence="3" type="ORF">COT62_01565</name>
</gene>
<reference evidence="4" key="1">
    <citation type="submission" date="2017-09" db="EMBL/GenBank/DDBJ databases">
        <title>Depth-based differentiation of microbial function through sediment-hosted aquifers and enrichment of novel symbionts in the deep terrestrial subsurface.</title>
        <authorList>
            <person name="Probst A.J."/>
            <person name="Ladd B."/>
            <person name="Jarett J.K."/>
            <person name="Geller-Mcgrath D.E."/>
            <person name="Sieber C.M.K."/>
            <person name="Emerson J.B."/>
            <person name="Anantharaman K."/>
            <person name="Thomas B.C."/>
            <person name="Malmstrom R."/>
            <person name="Stieglmeier M."/>
            <person name="Klingl A."/>
            <person name="Woyke T."/>
            <person name="Ryan C.M."/>
            <person name="Banfield J.F."/>
        </authorList>
    </citation>
    <scope>NUCLEOTIDE SEQUENCE [LARGE SCALE GENOMIC DNA]</scope>
</reference>
<keyword evidence="1" id="KW-0472">Membrane</keyword>
<comment type="caution">
    <text evidence="3">The sequence shown here is derived from an EMBL/GenBank/DDBJ whole genome shotgun (WGS) entry which is preliminary data.</text>
</comment>
<dbReference type="PANTHER" id="PTHR31157:SF1">
    <property type="entry name" value="SCP DOMAIN-CONTAINING PROTEIN"/>
    <property type="match status" value="1"/>
</dbReference>
<dbReference type="PANTHER" id="PTHR31157">
    <property type="entry name" value="SCP DOMAIN-CONTAINING PROTEIN"/>
    <property type="match status" value="1"/>
</dbReference>